<evidence type="ECO:0000313" key="3">
    <source>
        <dbReference type="Proteomes" id="UP001597322"/>
    </source>
</evidence>
<dbReference type="InterPro" id="IPR050229">
    <property type="entry name" value="GlpE_sulfurtransferase"/>
</dbReference>
<dbReference type="Proteomes" id="UP001597322">
    <property type="component" value="Unassembled WGS sequence"/>
</dbReference>
<accession>A0ABW4M5A8</accession>
<dbReference type="SMART" id="SM00450">
    <property type="entry name" value="RHOD"/>
    <property type="match status" value="1"/>
</dbReference>
<gene>
    <name evidence="2" type="ORF">ACFSE1_11940</name>
</gene>
<protein>
    <submittedName>
        <fullName evidence="2">Rhodanese-like domain-containing protein</fullName>
    </submittedName>
</protein>
<dbReference type="EMBL" id="JBHUEQ010000022">
    <property type="protein sequence ID" value="MFD1746174.1"/>
    <property type="molecule type" value="Genomic_DNA"/>
</dbReference>
<dbReference type="PROSITE" id="PS50206">
    <property type="entry name" value="RHODANESE_3"/>
    <property type="match status" value="1"/>
</dbReference>
<dbReference type="CDD" id="cd01521">
    <property type="entry name" value="RHOD_PspE2"/>
    <property type="match status" value="1"/>
</dbReference>
<dbReference type="PANTHER" id="PTHR43031">
    <property type="entry name" value="FAD-DEPENDENT OXIDOREDUCTASE"/>
    <property type="match status" value="1"/>
</dbReference>
<dbReference type="InterPro" id="IPR001763">
    <property type="entry name" value="Rhodanese-like_dom"/>
</dbReference>
<proteinExistence type="predicted"/>
<dbReference type="RefSeq" id="WP_377401281.1">
    <property type="nucleotide sequence ID" value="NZ_JBHUEQ010000022.1"/>
</dbReference>
<dbReference type="Pfam" id="PF00581">
    <property type="entry name" value="Rhodanese"/>
    <property type="match status" value="1"/>
</dbReference>
<dbReference type="SUPFAM" id="SSF52821">
    <property type="entry name" value="Rhodanese/Cell cycle control phosphatase"/>
    <property type="match status" value="1"/>
</dbReference>
<comment type="caution">
    <text evidence="2">The sequence shown here is derived from an EMBL/GenBank/DDBJ whole genome shotgun (WGS) entry which is preliminary data.</text>
</comment>
<keyword evidence="3" id="KW-1185">Reference proteome</keyword>
<reference evidence="3" key="1">
    <citation type="journal article" date="2019" name="Int. J. Syst. Evol. Microbiol.">
        <title>The Global Catalogue of Microorganisms (GCM) 10K type strain sequencing project: providing services to taxonomists for standard genome sequencing and annotation.</title>
        <authorList>
            <consortium name="The Broad Institute Genomics Platform"/>
            <consortium name="The Broad Institute Genome Sequencing Center for Infectious Disease"/>
            <person name="Wu L."/>
            <person name="Ma J."/>
        </authorList>
    </citation>
    <scope>NUCLEOTIDE SEQUENCE [LARGE SCALE GENOMIC DNA]</scope>
    <source>
        <strain evidence="3">CG52</strain>
    </source>
</reference>
<sequence>MTYVTDIPPAPSELAKEHFAASLAFETDCWDVQDALSKGADFVLLDVRSPALYARGHVPGAINLPHGKITARKMAEWPPETVFVTYCAGPHCNGAARGALRLAELGRPVKLMAGGITGWLDEGFTLASSDAP</sequence>
<dbReference type="PROSITE" id="PS00380">
    <property type="entry name" value="RHODANESE_1"/>
    <property type="match status" value="1"/>
</dbReference>
<dbReference type="PANTHER" id="PTHR43031:SF1">
    <property type="entry name" value="PYRIDINE NUCLEOTIDE-DISULPHIDE OXIDOREDUCTASE"/>
    <property type="match status" value="1"/>
</dbReference>
<dbReference type="InterPro" id="IPR001307">
    <property type="entry name" value="Thiosulphate_STrfase_CS"/>
</dbReference>
<name>A0ABW4M5A8_9HYPH</name>
<feature type="domain" description="Rhodanese" evidence="1">
    <location>
        <begin position="38"/>
        <end position="128"/>
    </location>
</feature>
<organism evidence="2 3">
    <name type="scientific">Rhizobium helianthi</name>
    <dbReference type="NCBI Taxonomy" id="1132695"/>
    <lineage>
        <taxon>Bacteria</taxon>
        <taxon>Pseudomonadati</taxon>
        <taxon>Pseudomonadota</taxon>
        <taxon>Alphaproteobacteria</taxon>
        <taxon>Hyphomicrobiales</taxon>
        <taxon>Rhizobiaceae</taxon>
        <taxon>Rhizobium/Agrobacterium group</taxon>
        <taxon>Rhizobium</taxon>
    </lineage>
</organism>
<dbReference type="Gene3D" id="3.40.250.10">
    <property type="entry name" value="Rhodanese-like domain"/>
    <property type="match status" value="1"/>
</dbReference>
<dbReference type="InterPro" id="IPR036873">
    <property type="entry name" value="Rhodanese-like_dom_sf"/>
</dbReference>
<evidence type="ECO:0000259" key="1">
    <source>
        <dbReference type="PROSITE" id="PS50206"/>
    </source>
</evidence>
<evidence type="ECO:0000313" key="2">
    <source>
        <dbReference type="EMBL" id="MFD1746174.1"/>
    </source>
</evidence>